<feature type="compositionally biased region" description="Basic residues" evidence="4">
    <location>
        <begin position="1"/>
        <end position="12"/>
    </location>
</feature>
<evidence type="ECO:0000256" key="3">
    <source>
        <dbReference type="ARBA" id="ARBA00023242"/>
    </source>
</evidence>
<evidence type="ECO:0000256" key="2">
    <source>
        <dbReference type="ARBA" id="ARBA00022845"/>
    </source>
</evidence>
<dbReference type="InterPro" id="IPR003891">
    <property type="entry name" value="Initiation_fac_eIF4g_MI"/>
</dbReference>
<feature type="region of interest" description="Disordered" evidence="4">
    <location>
        <begin position="1"/>
        <end position="51"/>
    </location>
</feature>
<accession>A0ABC8WDJ5</accession>
<comment type="subcellular location">
    <subcellularLocation>
        <location evidence="1">Nucleus</location>
    </subcellularLocation>
</comment>
<feature type="region of interest" description="Disordered" evidence="4">
    <location>
        <begin position="158"/>
        <end position="200"/>
    </location>
</feature>
<feature type="domain" description="MI" evidence="5">
    <location>
        <begin position="206"/>
        <end position="321"/>
    </location>
</feature>
<dbReference type="AlphaFoldDB" id="A0ABC8WDJ5"/>
<keyword evidence="3" id="KW-0539">Nucleus</keyword>
<dbReference type="GO" id="GO:0005634">
    <property type="term" value="C:nucleus"/>
    <property type="evidence" value="ECO:0007669"/>
    <property type="project" value="UniProtKB-SubCell"/>
</dbReference>
<dbReference type="Gene3D" id="1.25.40.180">
    <property type="match status" value="2"/>
</dbReference>
<dbReference type="InterPro" id="IPR050781">
    <property type="entry name" value="CWC22_splicing_factor"/>
</dbReference>
<dbReference type="GO" id="GO:0006417">
    <property type="term" value="P:regulation of translation"/>
    <property type="evidence" value="ECO:0007669"/>
    <property type="project" value="UniProtKB-KW"/>
</dbReference>
<name>A0ABC8WDJ5_9POAL</name>
<feature type="compositionally biased region" description="Acidic residues" evidence="4">
    <location>
        <begin position="175"/>
        <end position="192"/>
    </location>
</feature>
<keyword evidence="7" id="KW-1185">Reference proteome</keyword>
<protein>
    <recommendedName>
        <fullName evidence="5">MI domain-containing protein</fullName>
    </recommendedName>
</protein>
<proteinExistence type="predicted"/>
<evidence type="ECO:0000256" key="1">
    <source>
        <dbReference type="ARBA" id="ARBA00004123"/>
    </source>
</evidence>
<keyword evidence="2" id="KW-0810">Translation regulation</keyword>
<dbReference type="PANTHER" id="PTHR18034">
    <property type="entry name" value="CELL CYCLE CONTROL PROTEIN CWF22-RELATED"/>
    <property type="match status" value="1"/>
</dbReference>
<evidence type="ECO:0000313" key="7">
    <source>
        <dbReference type="Proteomes" id="UP001497457"/>
    </source>
</evidence>
<dbReference type="PANTHER" id="PTHR18034:SF6">
    <property type="entry name" value="MI DOMAIN-CONTAINING PROTEIN"/>
    <property type="match status" value="1"/>
</dbReference>
<evidence type="ECO:0000313" key="6">
    <source>
        <dbReference type="EMBL" id="CAL4907512.1"/>
    </source>
</evidence>
<evidence type="ECO:0000256" key="4">
    <source>
        <dbReference type="SAM" id="MobiDB-lite"/>
    </source>
</evidence>
<reference evidence="6" key="1">
    <citation type="submission" date="2024-10" db="EMBL/GenBank/DDBJ databases">
        <authorList>
            <person name="Ryan C."/>
        </authorList>
    </citation>
    <scope>NUCLEOTIDE SEQUENCE [LARGE SCALE GENOMIC DNA]</scope>
</reference>
<gene>
    <name evidence="6" type="ORF">URODEC1_LOCUS12558</name>
</gene>
<dbReference type="Proteomes" id="UP001497457">
    <property type="component" value="Chromosome 12b"/>
</dbReference>
<dbReference type="Pfam" id="PF02847">
    <property type="entry name" value="MA3"/>
    <property type="match status" value="1"/>
</dbReference>
<evidence type="ECO:0000259" key="5">
    <source>
        <dbReference type="PROSITE" id="PS51366"/>
    </source>
</evidence>
<dbReference type="SMART" id="SM00544">
    <property type="entry name" value="MA3"/>
    <property type="match status" value="1"/>
</dbReference>
<organism evidence="6 7">
    <name type="scientific">Urochloa decumbens</name>
    <dbReference type="NCBI Taxonomy" id="240449"/>
    <lineage>
        <taxon>Eukaryota</taxon>
        <taxon>Viridiplantae</taxon>
        <taxon>Streptophyta</taxon>
        <taxon>Embryophyta</taxon>
        <taxon>Tracheophyta</taxon>
        <taxon>Spermatophyta</taxon>
        <taxon>Magnoliopsida</taxon>
        <taxon>Liliopsida</taxon>
        <taxon>Poales</taxon>
        <taxon>Poaceae</taxon>
        <taxon>PACMAD clade</taxon>
        <taxon>Panicoideae</taxon>
        <taxon>Panicodae</taxon>
        <taxon>Paniceae</taxon>
        <taxon>Melinidinae</taxon>
        <taxon>Urochloa</taxon>
    </lineage>
</organism>
<dbReference type="EMBL" id="OZ075122">
    <property type="protein sequence ID" value="CAL4907512.1"/>
    <property type="molecule type" value="Genomic_DNA"/>
</dbReference>
<sequence>MESSREHRKRTRSNPSVAREEEETVPRCPASKRVSGGIYVPPHSETAANNDEAAYERRSWDALRKSLTGLINKATPAHIRHVARELLAENLFALRRAQFKGHPPVRPELDLIKPEDQVTHQIELCDRQLDPEVHLDVFKPSPSFFRDEAAYEDLKRGMLGEDAGGNGDSIQSSVEEPDCSGDESDEEEESETDSVIRDDTETNLTNLRRTIYLTVMSSVDSEEAGHKLMSVVRPGQKTELCSMLLECCRKERAYTRYYGQLGQRLCAIHPAYQAGFEACFASHYSTLHRVETNELRATAMFFAHLLATDALPWRGVLGRVRVTEDDTTSSSRIFIKMLFQDLSEHLGVSVLSRKMNQDDTEVRDALFPRDCAKNMRFAINFFTAIGLGSVTSPARELLLQY</sequence>
<dbReference type="PROSITE" id="PS51366">
    <property type="entry name" value="MI"/>
    <property type="match status" value="1"/>
</dbReference>